<evidence type="ECO:0000313" key="2">
    <source>
        <dbReference type="EMBL" id="TKK67225.1"/>
    </source>
</evidence>
<dbReference type="InterPro" id="IPR025635">
    <property type="entry name" value="DUF4293"/>
</dbReference>
<keyword evidence="1" id="KW-0472">Membrane</keyword>
<dbReference type="AlphaFoldDB" id="A0A4U3KX92"/>
<evidence type="ECO:0000256" key="1">
    <source>
        <dbReference type="SAM" id="Phobius"/>
    </source>
</evidence>
<name>A0A4U3KX92_9BACT</name>
<evidence type="ECO:0000313" key="3">
    <source>
        <dbReference type="Proteomes" id="UP000305848"/>
    </source>
</evidence>
<keyword evidence="3" id="KW-1185">Reference proteome</keyword>
<dbReference type="OrthoDB" id="594989at2"/>
<feature type="transmembrane region" description="Helical" evidence="1">
    <location>
        <begin position="7"/>
        <end position="25"/>
    </location>
</feature>
<feature type="transmembrane region" description="Helical" evidence="1">
    <location>
        <begin position="45"/>
        <end position="65"/>
    </location>
</feature>
<dbReference type="EMBL" id="SZQL01000012">
    <property type="protein sequence ID" value="TKK67225.1"/>
    <property type="molecule type" value="Genomic_DNA"/>
</dbReference>
<feature type="transmembrane region" description="Helical" evidence="1">
    <location>
        <begin position="72"/>
        <end position="92"/>
    </location>
</feature>
<gene>
    <name evidence="2" type="ORF">FC093_15185</name>
</gene>
<organism evidence="2 3">
    <name type="scientific">Ilyomonas limi</name>
    <dbReference type="NCBI Taxonomy" id="2575867"/>
    <lineage>
        <taxon>Bacteria</taxon>
        <taxon>Pseudomonadati</taxon>
        <taxon>Bacteroidota</taxon>
        <taxon>Chitinophagia</taxon>
        <taxon>Chitinophagales</taxon>
        <taxon>Chitinophagaceae</taxon>
        <taxon>Ilyomonas</taxon>
    </lineage>
</organism>
<dbReference type="Proteomes" id="UP000305848">
    <property type="component" value="Unassembled WGS sequence"/>
</dbReference>
<keyword evidence="1" id="KW-0812">Transmembrane</keyword>
<proteinExistence type="predicted"/>
<accession>A0A4U3KX92</accession>
<comment type="caution">
    <text evidence="2">The sequence shown here is derived from an EMBL/GenBank/DDBJ whole genome shotgun (WGS) entry which is preliminary data.</text>
</comment>
<reference evidence="2 3" key="1">
    <citation type="submission" date="2019-05" db="EMBL/GenBank/DDBJ databases">
        <title>Panacibacter sp. strain 17mud1-8 Genome sequencing and assembly.</title>
        <authorList>
            <person name="Chhetri G."/>
        </authorList>
    </citation>
    <scope>NUCLEOTIDE SEQUENCE [LARGE SCALE GENOMIC DNA]</scope>
    <source>
        <strain evidence="2 3">17mud1-8</strain>
    </source>
</reference>
<sequence length="135" mass="15638">MIQRSQTLWLLLAAVCAFLTFIFPFYNLNTLLVTDSGEFTATHHIVITILTSILGALCLFLIFLYKNRKLQLRLSFVALLLSAITVWLYFYYKDESVSGVSLFSIFTFLIPIFILMAIRGIYRDIKLIKSLDRIR</sequence>
<dbReference type="Pfam" id="PF14126">
    <property type="entry name" value="DUF4293"/>
    <property type="match status" value="1"/>
</dbReference>
<keyword evidence="1" id="KW-1133">Transmembrane helix</keyword>
<feature type="transmembrane region" description="Helical" evidence="1">
    <location>
        <begin position="98"/>
        <end position="122"/>
    </location>
</feature>
<protein>
    <submittedName>
        <fullName evidence="2">DUF4293 family protein</fullName>
    </submittedName>
</protein>
<dbReference type="RefSeq" id="WP_137262655.1">
    <property type="nucleotide sequence ID" value="NZ_SZQL01000012.1"/>
</dbReference>